<evidence type="ECO:0000256" key="7">
    <source>
        <dbReference type="RuleBase" id="RU000382"/>
    </source>
</evidence>
<evidence type="ECO:0000256" key="4">
    <source>
        <dbReference type="ARBA" id="ARBA00022898"/>
    </source>
</evidence>
<dbReference type="InterPro" id="IPR015422">
    <property type="entry name" value="PyrdxlP-dep_Trfase_small"/>
</dbReference>
<comment type="cofactor">
    <cofactor evidence="1 6 7">
        <name>pyridoxal 5'-phosphate</name>
        <dbReference type="ChEBI" id="CHEBI:597326"/>
    </cofactor>
</comment>
<name>A0AA51UIK2_9EURY</name>
<dbReference type="EMBL" id="CP133592">
    <property type="protein sequence ID" value="WMW24049.1"/>
    <property type="molecule type" value="Genomic_DNA"/>
</dbReference>
<keyword evidence="3" id="KW-0210">Decarboxylase</keyword>
<keyword evidence="9" id="KW-1185">Reference proteome</keyword>
<dbReference type="PANTHER" id="PTHR45677:SF8">
    <property type="entry name" value="CYSTEINE SULFINIC ACID DECARBOXYLASE"/>
    <property type="match status" value="1"/>
</dbReference>
<protein>
    <submittedName>
        <fullName evidence="8">Pyridoxal-dependent decarboxylase</fullName>
    </submittedName>
</protein>
<dbReference type="Gene3D" id="3.40.640.10">
    <property type="entry name" value="Type I PLP-dependent aspartate aminotransferase-like (Major domain)"/>
    <property type="match status" value="1"/>
</dbReference>
<accession>A0AA51UIK2</accession>
<reference evidence="8 9" key="1">
    <citation type="submission" date="2023-08" db="EMBL/GenBank/DDBJ databases">
        <title>Methanolobus mangrovi sp. nov. and Methanolobus sediminis sp. nov, two novel methylotrophic methanogens isolated from mangrove sediments in China.</title>
        <authorList>
            <person name="Zhou J."/>
        </authorList>
    </citation>
    <scope>NUCLEOTIDE SEQUENCE [LARGE SCALE GENOMIC DNA]</scope>
    <source>
        <strain evidence="8 9">FTZ6</strain>
    </source>
</reference>
<evidence type="ECO:0000256" key="1">
    <source>
        <dbReference type="ARBA" id="ARBA00001933"/>
    </source>
</evidence>
<sequence>MKEIELMRSFFTRPAGDEDKIVLLLNDLLKKIDSKENGTIIGKKETLDYEKLMRETKFPHGMGNEADVGDFITELYGGVNIWCHPLMQANVVPPATALSIVAAALGARYNENSISDDYGMSAARSEIMAIAMLADLIGYDTTKAGGIFTFGGTGCNLYGARIGIEKADPNAKNTGIRDRIHFFCSDVAHYSIRSAALWTGVGLDNIKTIPSCDNVMDIHLLEEEMERTISEGARIGTIFATMGTTDAFGIDPLKKIVELRDRIQKKIDYRIHVHADAVIGWPYLTFRGDTRIDHLPHMLQEEIREILSSISDLRYADSVGIDFHKTGWAPYLCSAFVIKNREDFTLLQKQKKDMPYLFHGEGYQPGTFTLESSRPNYAQKALANMMLMGKQGYETLIVHLITAADHLREMMDNCSDIELLNRHNPAFVTDFRIYPHTKFDTDGNPLFQKEMCDETEEEFTEKVNSYNQRIAQYMIARAQKEGTAMISYTDNYKTTRNSRTIVALKSYPMSPFIEKEHMDEMLRQIYGAKEWVDSNCGFET</sequence>
<gene>
    <name evidence="8" type="ORF">RE474_08030</name>
</gene>
<organism evidence="8 9">
    <name type="scientific">Methanolobus sediminis</name>
    <dbReference type="NCBI Taxonomy" id="3072978"/>
    <lineage>
        <taxon>Archaea</taxon>
        <taxon>Methanobacteriati</taxon>
        <taxon>Methanobacteriota</taxon>
        <taxon>Stenosarchaea group</taxon>
        <taxon>Methanomicrobia</taxon>
        <taxon>Methanosarcinales</taxon>
        <taxon>Methanosarcinaceae</taxon>
        <taxon>Methanolobus</taxon>
    </lineage>
</organism>
<evidence type="ECO:0000256" key="5">
    <source>
        <dbReference type="ARBA" id="ARBA00023239"/>
    </source>
</evidence>
<dbReference type="InterPro" id="IPR002129">
    <property type="entry name" value="PyrdxlP-dep_de-COase"/>
</dbReference>
<dbReference type="InterPro" id="IPR015424">
    <property type="entry name" value="PyrdxlP-dep_Trfase"/>
</dbReference>
<dbReference type="GeneID" id="84232657"/>
<evidence type="ECO:0000313" key="8">
    <source>
        <dbReference type="EMBL" id="WMW24049.1"/>
    </source>
</evidence>
<dbReference type="GO" id="GO:0019752">
    <property type="term" value="P:carboxylic acid metabolic process"/>
    <property type="evidence" value="ECO:0007669"/>
    <property type="project" value="InterPro"/>
</dbReference>
<evidence type="ECO:0000256" key="6">
    <source>
        <dbReference type="PIRSR" id="PIRSR602129-50"/>
    </source>
</evidence>
<dbReference type="Gene3D" id="3.90.1150.10">
    <property type="entry name" value="Aspartate Aminotransferase, domain 1"/>
    <property type="match status" value="1"/>
</dbReference>
<evidence type="ECO:0000313" key="9">
    <source>
        <dbReference type="Proteomes" id="UP001182908"/>
    </source>
</evidence>
<dbReference type="PANTHER" id="PTHR45677">
    <property type="entry name" value="GLUTAMATE DECARBOXYLASE-RELATED"/>
    <property type="match status" value="1"/>
</dbReference>
<evidence type="ECO:0000256" key="2">
    <source>
        <dbReference type="ARBA" id="ARBA00009533"/>
    </source>
</evidence>
<feature type="modified residue" description="N6-(pyridoxal phosphate)lysine" evidence="6">
    <location>
        <position position="325"/>
    </location>
</feature>
<comment type="similarity">
    <text evidence="2 7">Belongs to the group II decarboxylase family.</text>
</comment>
<dbReference type="Proteomes" id="UP001182908">
    <property type="component" value="Chromosome"/>
</dbReference>
<dbReference type="Pfam" id="PF00282">
    <property type="entry name" value="Pyridoxal_deC"/>
    <property type="match status" value="1"/>
</dbReference>
<dbReference type="GO" id="GO:0005737">
    <property type="term" value="C:cytoplasm"/>
    <property type="evidence" value="ECO:0007669"/>
    <property type="project" value="TreeGrafter"/>
</dbReference>
<keyword evidence="5 7" id="KW-0456">Lyase</keyword>
<evidence type="ECO:0000256" key="3">
    <source>
        <dbReference type="ARBA" id="ARBA00022793"/>
    </source>
</evidence>
<dbReference type="GO" id="GO:0016831">
    <property type="term" value="F:carboxy-lyase activity"/>
    <property type="evidence" value="ECO:0007669"/>
    <property type="project" value="UniProtKB-KW"/>
</dbReference>
<dbReference type="AlphaFoldDB" id="A0AA51UIK2"/>
<dbReference type="KEGG" id="mseb:RE474_08030"/>
<proteinExistence type="inferred from homology"/>
<dbReference type="SUPFAM" id="SSF53383">
    <property type="entry name" value="PLP-dependent transferases"/>
    <property type="match status" value="1"/>
</dbReference>
<dbReference type="GO" id="GO:0030170">
    <property type="term" value="F:pyridoxal phosphate binding"/>
    <property type="evidence" value="ECO:0007669"/>
    <property type="project" value="InterPro"/>
</dbReference>
<dbReference type="InterPro" id="IPR015421">
    <property type="entry name" value="PyrdxlP-dep_Trfase_major"/>
</dbReference>
<keyword evidence="4 6" id="KW-0663">Pyridoxal phosphate</keyword>
<dbReference type="RefSeq" id="WP_309309865.1">
    <property type="nucleotide sequence ID" value="NZ_CP133592.1"/>
</dbReference>